<evidence type="ECO:0000256" key="5">
    <source>
        <dbReference type="ARBA" id="ARBA00022692"/>
    </source>
</evidence>
<evidence type="ECO:0000256" key="2">
    <source>
        <dbReference type="ARBA" id="ARBA00007069"/>
    </source>
</evidence>
<evidence type="ECO:0000256" key="6">
    <source>
        <dbReference type="ARBA" id="ARBA00022989"/>
    </source>
</evidence>
<feature type="transmembrane region" description="Helical" evidence="8">
    <location>
        <begin position="81"/>
        <end position="101"/>
    </location>
</feature>
<evidence type="ECO:0000256" key="8">
    <source>
        <dbReference type="RuleBase" id="RU363032"/>
    </source>
</evidence>
<gene>
    <name evidence="10" type="ORF">OF365_00030</name>
</gene>
<dbReference type="InterPro" id="IPR035906">
    <property type="entry name" value="MetI-like_sf"/>
</dbReference>
<feature type="transmembrane region" description="Helical" evidence="8">
    <location>
        <begin position="108"/>
        <end position="131"/>
    </location>
</feature>
<keyword evidence="5 8" id="KW-0812">Transmembrane</keyword>
<dbReference type="CDD" id="cd06261">
    <property type="entry name" value="TM_PBP2"/>
    <property type="match status" value="1"/>
</dbReference>
<accession>A0ABT3BNG2</accession>
<comment type="caution">
    <text evidence="10">The sequence shown here is derived from an EMBL/GenBank/DDBJ whole genome shotgun (WGS) entry which is preliminary data.</text>
</comment>
<organism evidence="10 11">
    <name type="scientific">Ureaplasma zalophigenitalium</name>
    <dbReference type="NCBI Taxonomy" id="907723"/>
    <lineage>
        <taxon>Bacteria</taxon>
        <taxon>Bacillati</taxon>
        <taxon>Mycoplasmatota</taxon>
        <taxon>Mycoplasmoidales</taxon>
        <taxon>Mycoplasmoidaceae</taxon>
        <taxon>Ureaplasma</taxon>
    </lineage>
</organism>
<comment type="subcellular location">
    <subcellularLocation>
        <location evidence="1 8">Cell membrane</location>
        <topology evidence="1 8">Multi-pass membrane protein</topology>
    </subcellularLocation>
</comment>
<evidence type="ECO:0000256" key="4">
    <source>
        <dbReference type="ARBA" id="ARBA00022475"/>
    </source>
</evidence>
<keyword evidence="4" id="KW-1003">Cell membrane</keyword>
<dbReference type="Pfam" id="PF00528">
    <property type="entry name" value="BPD_transp_1"/>
    <property type="match status" value="1"/>
</dbReference>
<dbReference type="EMBL" id="JAOXHJ010000001">
    <property type="protein sequence ID" value="MCV3753780.1"/>
    <property type="molecule type" value="Genomic_DNA"/>
</dbReference>
<keyword evidence="11" id="KW-1185">Reference proteome</keyword>
<dbReference type="SUPFAM" id="SSF161098">
    <property type="entry name" value="MetI-like"/>
    <property type="match status" value="1"/>
</dbReference>
<evidence type="ECO:0000256" key="3">
    <source>
        <dbReference type="ARBA" id="ARBA00022448"/>
    </source>
</evidence>
<keyword evidence="6 8" id="KW-1133">Transmembrane helix</keyword>
<feature type="domain" description="ABC transmembrane type-1" evidence="9">
    <location>
        <begin position="77"/>
        <end position="276"/>
    </location>
</feature>
<sequence length="297" mass="33183">MKQQLQNKRQSFSWRRIKPSKGLILTIPYFLLTIFLFIVPLVVVLVTAFKGAQHPNVGEMNVADNWDVLTQTIGLKIWNTIWISCLSTFIGLLIAFPFTYFLAKAKNVVLKVIAIALITAPIWMTMLIKLIGIKTFLDVLHGHNNSTYGHFYTIIGHVFIYMPFMLLPLYTALSHMPKNLEQASYDLGRGHIYTFFHITIPYVRNALISGVTVMFLSCLTSVVISGFMNMSNDSGLLGGLILNLGEGGISNPAQLSRAATLTLMISVVILAMYVIFLIIPKLIIKAYKKAQIKKGAL</sequence>
<protein>
    <submittedName>
        <fullName evidence="10">ABC transporter permease subunit</fullName>
    </submittedName>
</protein>
<evidence type="ECO:0000313" key="11">
    <source>
        <dbReference type="Proteomes" id="UP001207252"/>
    </source>
</evidence>
<dbReference type="Proteomes" id="UP001207252">
    <property type="component" value="Unassembled WGS sequence"/>
</dbReference>
<evidence type="ECO:0000259" key="9">
    <source>
        <dbReference type="PROSITE" id="PS50928"/>
    </source>
</evidence>
<keyword evidence="3 8" id="KW-0813">Transport</keyword>
<evidence type="ECO:0000256" key="1">
    <source>
        <dbReference type="ARBA" id="ARBA00004651"/>
    </source>
</evidence>
<evidence type="ECO:0000256" key="7">
    <source>
        <dbReference type="ARBA" id="ARBA00023136"/>
    </source>
</evidence>
<keyword evidence="7 8" id="KW-0472">Membrane</keyword>
<name>A0ABT3BNG2_9BACT</name>
<dbReference type="PROSITE" id="PS50928">
    <property type="entry name" value="ABC_TM1"/>
    <property type="match status" value="1"/>
</dbReference>
<evidence type="ECO:0000313" key="10">
    <source>
        <dbReference type="EMBL" id="MCV3753780.1"/>
    </source>
</evidence>
<reference evidence="10 11" key="1">
    <citation type="journal article" date="2020" name="Int. J. Syst. Evol. Microbiol.">
        <title>Ureaplasma miroungigenitalium sp. nov. isolated from northern elephant seals (Mirounga angustirostris) and Ureaplasma zalophigenitalium sp. nov. isolated from California sea lions (Zalophus californianus).</title>
        <authorList>
            <person name="Volokhov D.V."/>
            <person name="Gulland F.M."/>
            <person name="Gao Y."/>
            <person name="Chizhikov V.E."/>
        </authorList>
    </citation>
    <scope>NUCLEOTIDE SEQUENCE [LARGE SCALE GENOMIC DNA]</scope>
    <source>
        <strain evidence="10 11">CSL7644-GEN</strain>
    </source>
</reference>
<proteinExistence type="inferred from homology"/>
<dbReference type="PANTHER" id="PTHR42929">
    <property type="entry name" value="INNER MEMBRANE ABC TRANSPORTER PERMEASE PROTEIN YDCU-RELATED-RELATED"/>
    <property type="match status" value="1"/>
</dbReference>
<feature type="transmembrane region" description="Helical" evidence="8">
    <location>
        <begin position="261"/>
        <end position="284"/>
    </location>
</feature>
<dbReference type="Gene3D" id="1.10.3720.10">
    <property type="entry name" value="MetI-like"/>
    <property type="match status" value="1"/>
</dbReference>
<comment type="similarity">
    <text evidence="2">Belongs to the binding-protein-dependent transport system permease family. CysTW subfamily.</text>
</comment>
<feature type="transmembrane region" description="Helical" evidence="8">
    <location>
        <begin position="21"/>
        <end position="49"/>
    </location>
</feature>
<feature type="transmembrane region" description="Helical" evidence="8">
    <location>
        <begin position="206"/>
        <end position="228"/>
    </location>
</feature>
<feature type="transmembrane region" description="Helical" evidence="8">
    <location>
        <begin position="151"/>
        <end position="173"/>
    </location>
</feature>
<dbReference type="PANTHER" id="PTHR42929:SF1">
    <property type="entry name" value="INNER MEMBRANE ABC TRANSPORTER PERMEASE PROTEIN YDCU-RELATED"/>
    <property type="match status" value="1"/>
</dbReference>
<dbReference type="InterPro" id="IPR000515">
    <property type="entry name" value="MetI-like"/>
</dbReference>